<dbReference type="PRINTS" id="PR00625">
    <property type="entry name" value="JDOMAIN"/>
</dbReference>
<dbReference type="Proteomes" id="UP001497525">
    <property type="component" value="Unassembled WGS sequence"/>
</dbReference>
<sequence length="207" mass="23806">MQMLPVSRTLALALRGQALRVPRIHLATGTSAGSLYRVFGLNPNCTHEELKETFYRLCKLYHPDVTDDPRAHSKFQEISKAYEILGNPMRRSDYDRGLRRPIRSSAGSSGSFYGDLDAQAVRSPGEDTFSDFYVKQYNRILNENWFRKSDPELIKSTIEFKQEERNFAATVLFTLLYGTILGYAYTKWKEEPIKLNTDVELGQDIKH</sequence>
<protein>
    <recommendedName>
        <fullName evidence="1">J domain-containing protein</fullName>
    </recommendedName>
</protein>
<dbReference type="InterPro" id="IPR001623">
    <property type="entry name" value="DnaJ_domain"/>
</dbReference>
<dbReference type="InterPro" id="IPR052763">
    <property type="entry name" value="DnaJ_C4"/>
</dbReference>
<dbReference type="SMART" id="SM00271">
    <property type="entry name" value="DnaJ"/>
    <property type="match status" value="1"/>
</dbReference>
<dbReference type="PANTHER" id="PTHR44825:SF1">
    <property type="entry name" value="DNAJ HOMOLOG SUBFAMILY C MEMBER 4"/>
    <property type="match status" value="1"/>
</dbReference>
<evidence type="ECO:0000313" key="3">
    <source>
        <dbReference type="Proteomes" id="UP001497525"/>
    </source>
</evidence>
<evidence type="ECO:0000313" key="2">
    <source>
        <dbReference type="EMBL" id="CAL5138237.1"/>
    </source>
</evidence>
<accession>A0AAV2TLC1</accession>
<dbReference type="EMBL" id="CAXLJL010000489">
    <property type="protein sequence ID" value="CAL5138237.1"/>
    <property type="molecule type" value="Genomic_DNA"/>
</dbReference>
<dbReference type="CDD" id="cd06257">
    <property type="entry name" value="DnaJ"/>
    <property type="match status" value="1"/>
</dbReference>
<dbReference type="InterPro" id="IPR018253">
    <property type="entry name" value="DnaJ_domain_CS"/>
</dbReference>
<dbReference type="Gene3D" id="1.10.287.110">
    <property type="entry name" value="DnaJ domain"/>
    <property type="match status" value="1"/>
</dbReference>
<comment type="caution">
    <text evidence="2">The sequence shown here is derived from an EMBL/GenBank/DDBJ whole genome shotgun (WGS) entry which is preliminary data.</text>
</comment>
<dbReference type="PROSITE" id="PS00636">
    <property type="entry name" value="DNAJ_1"/>
    <property type="match status" value="1"/>
</dbReference>
<evidence type="ECO:0000259" key="1">
    <source>
        <dbReference type="PROSITE" id="PS50076"/>
    </source>
</evidence>
<proteinExistence type="predicted"/>
<dbReference type="SUPFAM" id="SSF46565">
    <property type="entry name" value="Chaperone J-domain"/>
    <property type="match status" value="1"/>
</dbReference>
<gene>
    <name evidence="2" type="ORF">CDAUBV1_LOCUS12843</name>
</gene>
<dbReference type="PROSITE" id="PS50076">
    <property type="entry name" value="DNAJ_2"/>
    <property type="match status" value="1"/>
</dbReference>
<dbReference type="AlphaFoldDB" id="A0AAV2TLC1"/>
<dbReference type="Pfam" id="PF00226">
    <property type="entry name" value="DnaJ"/>
    <property type="match status" value="1"/>
</dbReference>
<name>A0AAV2TLC1_CALDB</name>
<dbReference type="InterPro" id="IPR036869">
    <property type="entry name" value="J_dom_sf"/>
</dbReference>
<organism evidence="2 3">
    <name type="scientific">Calicophoron daubneyi</name>
    <name type="common">Rumen fluke</name>
    <name type="synonym">Paramphistomum daubneyi</name>
    <dbReference type="NCBI Taxonomy" id="300641"/>
    <lineage>
        <taxon>Eukaryota</taxon>
        <taxon>Metazoa</taxon>
        <taxon>Spiralia</taxon>
        <taxon>Lophotrochozoa</taxon>
        <taxon>Platyhelminthes</taxon>
        <taxon>Trematoda</taxon>
        <taxon>Digenea</taxon>
        <taxon>Plagiorchiida</taxon>
        <taxon>Pronocephalata</taxon>
        <taxon>Paramphistomoidea</taxon>
        <taxon>Paramphistomidae</taxon>
        <taxon>Calicophoron</taxon>
    </lineage>
</organism>
<reference evidence="2" key="1">
    <citation type="submission" date="2024-06" db="EMBL/GenBank/DDBJ databases">
        <authorList>
            <person name="Liu X."/>
            <person name="Lenzi L."/>
            <person name="Haldenby T S."/>
            <person name="Uol C."/>
        </authorList>
    </citation>
    <scope>NUCLEOTIDE SEQUENCE</scope>
</reference>
<feature type="domain" description="J" evidence="1">
    <location>
        <begin position="34"/>
        <end position="98"/>
    </location>
</feature>
<dbReference type="PANTHER" id="PTHR44825">
    <property type="match status" value="1"/>
</dbReference>